<gene>
    <name evidence="9" type="ORF">RDB_LOCUS97589</name>
</gene>
<dbReference type="PANTHER" id="PTHR46300">
    <property type="entry name" value="P450, PUTATIVE (EUROFUNG)-RELATED-RELATED"/>
    <property type="match status" value="1"/>
</dbReference>
<comment type="pathway">
    <text evidence="2">Secondary metabolite biosynthesis.</text>
</comment>
<comment type="similarity">
    <text evidence="3">Belongs to the cytochrome P450 family.</text>
</comment>
<dbReference type="InterPro" id="IPR001128">
    <property type="entry name" value="Cyt_P450"/>
</dbReference>
<comment type="cofactor">
    <cofactor evidence="1">
        <name>heme</name>
        <dbReference type="ChEBI" id="CHEBI:30413"/>
    </cofactor>
</comment>
<dbReference type="GO" id="GO:0020037">
    <property type="term" value="F:heme binding"/>
    <property type="evidence" value="ECO:0007669"/>
    <property type="project" value="InterPro"/>
</dbReference>
<reference evidence="9" key="1">
    <citation type="submission" date="2021-01" db="EMBL/GenBank/DDBJ databases">
        <authorList>
            <person name="Kaushik A."/>
        </authorList>
    </citation>
    <scope>NUCLEOTIDE SEQUENCE</scope>
    <source>
        <strain evidence="9">AG5</strain>
    </source>
</reference>
<keyword evidence="7" id="KW-0408">Iron</keyword>
<keyword evidence="6" id="KW-0560">Oxidoreductase</keyword>
<dbReference type="Pfam" id="PF00067">
    <property type="entry name" value="p450"/>
    <property type="match status" value="1"/>
</dbReference>
<dbReference type="GO" id="GO:0016705">
    <property type="term" value="F:oxidoreductase activity, acting on paired donors, with incorporation or reduction of molecular oxygen"/>
    <property type="evidence" value="ECO:0007669"/>
    <property type="project" value="InterPro"/>
</dbReference>
<dbReference type="GO" id="GO:0005506">
    <property type="term" value="F:iron ion binding"/>
    <property type="evidence" value="ECO:0007669"/>
    <property type="project" value="InterPro"/>
</dbReference>
<dbReference type="AlphaFoldDB" id="A0A8H3I1K3"/>
<proteinExistence type="inferred from homology"/>
<evidence type="ECO:0008006" key="11">
    <source>
        <dbReference type="Google" id="ProtNLM"/>
    </source>
</evidence>
<protein>
    <recommendedName>
        <fullName evidence="11">O-methylsterigmatocystin oxidoreductase</fullName>
    </recommendedName>
</protein>
<evidence type="ECO:0000256" key="3">
    <source>
        <dbReference type="ARBA" id="ARBA00010617"/>
    </source>
</evidence>
<evidence type="ECO:0000256" key="5">
    <source>
        <dbReference type="ARBA" id="ARBA00022723"/>
    </source>
</evidence>
<dbReference type="CDD" id="cd11065">
    <property type="entry name" value="CYP64-like"/>
    <property type="match status" value="1"/>
</dbReference>
<evidence type="ECO:0000256" key="7">
    <source>
        <dbReference type="ARBA" id="ARBA00023004"/>
    </source>
</evidence>
<dbReference type="PRINTS" id="PR00463">
    <property type="entry name" value="EP450I"/>
</dbReference>
<name>A0A8H3I1K3_9AGAM</name>
<dbReference type="InterPro" id="IPR002401">
    <property type="entry name" value="Cyt_P450_E_grp-I"/>
</dbReference>
<dbReference type="Gene3D" id="1.10.630.10">
    <property type="entry name" value="Cytochrome P450"/>
    <property type="match status" value="1"/>
</dbReference>
<evidence type="ECO:0000313" key="9">
    <source>
        <dbReference type="EMBL" id="CAE7159557.1"/>
    </source>
</evidence>
<accession>A0A8H3I1K3</accession>
<dbReference type="InterPro" id="IPR050364">
    <property type="entry name" value="Cytochrome_P450_fung"/>
</dbReference>
<keyword evidence="8" id="KW-0503">Monooxygenase</keyword>
<dbReference type="GO" id="GO:0004497">
    <property type="term" value="F:monooxygenase activity"/>
    <property type="evidence" value="ECO:0007669"/>
    <property type="project" value="UniProtKB-KW"/>
</dbReference>
<evidence type="ECO:0000256" key="1">
    <source>
        <dbReference type="ARBA" id="ARBA00001971"/>
    </source>
</evidence>
<dbReference type="Proteomes" id="UP000663827">
    <property type="component" value="Unassembled WGS sequence"/>
</dbReference>
<organism evidence="9 10">
    <name type="scientific">Rhizoctonia solani</name>
    <dbReference type="NCBI Taxonomy" id="456999"/>
    <lineage>
        <taxon>Eukaryota</taxon>
        <taxon>Fungi</taxon>
        <taxon>Dikarya</taxon>
        <taxon>Basidiomycota</taxon>
        <taxon>Agaricomycotina</taxon>
        <taxon>Agaricomycetes</taxon>
        <taxon>Cantharellales</taxon>
        <taxon>Ceratobasidiaceae</taxon>
        <taxon>Rhizoctonia</taxon>
    </lineage>
</organism>
<evidence type="ECO:0000256" key="8">
    <source>
        <dbReference type="ARBA" id="ARBA00023033"/>
    </source>
</evidence>
<dbReference type="EMBL" id="CAJNJQ010002046">
    <property type="protein sequence ID" value="CAE7159557.1"/>
    <property type="molecule type" value="Genomic_DNA"/>
</dbReference>
<evidence type="ECO:0000256" key="4">
    <source>
        <dbReference type="ARBA" id="ARBA00022617"/>
    </source>
</evidence>
<keyword evidence="5" id="KW-0479">Metal-binding</keyword>
<evidence type="ECO:0000256" key="2">
    <source>
        <dbReference type="ARBA" id="ARBA00005179"/>
    </source>
</evidence>
<dbReference type="PANTHER" id="PTHR46300:SF7">
    <property type="entry name" value="P450, PUTATIVE (EUROFUNG)-RELATED"/>
    <property type="match status" value="1"/>
</dbReference>
<keyword evidence="4" id="KW-0349">Heme</keyword>
<dbReference type="SUPFAM" id="SSF48264">
    <property type="entry name" value="Cytochrome P450"/>
    <property type="match status" value="1"/>
</dbReference>
<sequence length="468" mass="53592">MTFTALDSTIASVLFLLFLYLKHSKTPRTSNLPLPPGPRVWPIIGSFLSLPNNSEPHWIWFTRWANKTASDVIHCRVFGVNTIVLNSREAAVDLLERRSNIYSDRPRMVMAGELVGWNRMVAISNYSDRIKTIRKYMHNSISSRTSQDWQPQQEQEAIRFLQKLRRSPENLISHIRHTAGATVVRLVYAYTPKDEDDEYIKIAERAMGNFSLATTPGMFLVDLFPLCTCLIINGIGLWYEKVDRDLGQLVKYLPWAPFKRTALEWRKQLFELIDVPMAFARDQMNRGVAEPSFVSKWLDEPGRESDKLLIPFTAASLYAGGANTTVSAISTFFVAMLHYPEAQKLAQKEIDEVFGKDRLPTLADRDSLPYVEALYKEVLRWQPLGPLGVPHRLGSDVDDEYRGMRIPANSIVIPNIWNMLHDPSIYPSPETFDPSRYFGTNQPNPEDVAFGFGRRMRIVKPLPWDQRG</sequence>
<dbReference type="InterPro" id="IPR036396">
    <property type="entry name" value="Cyt_P450_sf"/>
</dbReference>
<evidence type="ECO:0000256" key="6">
    <source>
        <dbReference type="ARBA" id="ARBA00023002"/>
    </source>
</evidence>
<evidence type="ECO:0000313" key="10">
    <source>
        <dbReference type="Proteomes" id="UP000663827"/>
    </source>
</evidence>
<comment type="caution">
    <text evidence="9">The sequence shown here is derived from an EMBL/GenBank/DDBJ whole genome shotgun (WGS) entry which is preliminary data.</text>
</comment>